<proteinExistence type="inferred from homology"/>
<protein>
    <submittedName>
        <fullName evidence="5">Short-chain dehydrogenase</fullName>
    </submittedName>
</protein>
<keyword evidence="2" id="KW-0560">Oxidoreductase</keyword>
<sequence>MKSVIITGGGSGLGAALAEEYAKKYKVILIGRTLNKLTLVKELVMQRGQQADCYACDVTSMEEVKRVFGQLFQQEDIHMLINNAGSGIFGPLEKFTEEDVNLLLDTNVKGTIYTTMTALPYLKDKAQGQIMNIISTAGLRGKVNESVYCASKFAVRGFTESLVKELDGTGISVTAVYMGGMDTPFWNDSDHVKDKSRFKTPEQVAAQIAAEDTGNAGEIFIDR</sequence>
<dbReference type="SMART" id="SM00822">
    <property type="entry name" value="PKS_KR"/>
    <property type="match status" value="1"/>
</dbReference>
<dbReference type="GO" id="GO:0016491">
    <property type="term" value="F:oxidoreductase activity"/>
    <property type="evidence" value="ECO:0007669"/>
    <property type="project" value="UniProtKB-KW"/>
</dbReference>
<dbReference type="SUPFAM" id="SSF51735">
    <property type="entry name" value="NAD(P)-binding Rossmann-fold domains"/>
    <property type="match status" value="1"/>
</dbReference>
<name>A0A1H0AGY8_9BACL</name>
<evidence type="ECO:0000313" key="6">
    <source>
        <dbReference type="Proteomes" id="UP000199544"/>
    </source>
</evidence>
<comment type="similarity">
    <text evidence="1 3">Belongs to the short-chain dehydrogenases/reductases (SDR) family.</text>
</comment>
<evidence type="ECO:0000256" key="1">
    <source>
        <dbReference type="ARBA" id="ARBA00006484"/>
    </source>
</evidence>
<dbReference type="InterPro" id="IPR057326">
    <property type="entry name" value="KR_dom"/>
</dbReference>
<dbReference type="RefSeq" id="WP_090237487.1">
    <property type="nucleotide sequence ID" value="NZ_FNHW01000002.1"/>
</dbReference>
<feature type="domain" description="Ketoreductase" evidence="4">
    <location>
        <begin position="2"/>
        <end position="195"/>
    </location>
</feature>
<dbReference type="PRINTS" id="PR00080">
    <property type="entry name" value="SDRFAMILY"/>
</dbReference>
<accession>A0A1H0AGY8</accession>
<organism evidence="5 6">
    <name type="scientific">Fictibacillus solisalsi</name>
    <dbReference type="NCBI Taxonomy" id="459525"/>
    <lineage>
        <taxon>Bacteria</taxon>
        <taxon>Bacillati</taxon>
        <taxon>Bacillota</taxon>
        <taxon>Bacilli</taxon>
        <taxon>Bacillales</taxon>
        <taxon>Fictibacillaceae</taxon>
        <taxon>Fictibacillus</taxon>
    </lineage>
</organism>
<dbReference type="STRING" id="459525.SAMN04488137_4084"/>
<evidence type="ECO:0000256" key="2">
    <source>
        <dbReference type="ARBA" id="ARBA00023002"/>
    </source>
</evidence>
<dbReference type="Gene3D" id="3.40.50.720">
    <property type="entry name" value="NAD(P)-binding Rossmann-like Domain"/>
    <property type="match status" value="1"/>
</dbReference>
<dbReference type="PRINTS" id="PR00081">
    <property type="entry name" value="GDHRDH"/>
</dbReference>
<reference evidence="6" key="1">
    <citation type="submission" date="2016-10" db="EMBL/GenBank/DDBJ databases">
        <authorList>
            <person name="Varghese N."/>
            <person name="Submissions S."/>
        </authorList>
    </citation>
    <scope>NUCLEOTIDE SEQUENCE [LARGE SCALE GENOMIC DNA]</scope>
    <source>
        <strain evidence="6">CGMCC 1.6854</strain>
    </source>
</reference>
<dbReference type="PANTHER" id="PTHR43391">
    <property type="entry name" value="RETINOL DEHYDROGENASE-RELATED"/>
    <property type="match status" value="1"/>
</dbReference>
<keyword evidence="6" id="KW-1185">Reference proteome</keyword>
<dbReference type="InterPro" id="IPR036291">
    <property type="entry name" value="NAD(P)-bd_dom_sf"/>
</dbReference>
<evidence type="ECO:0000259" key="4">
    <source>
        <dbReference type="SMART" id="SM00822"/>
    </source>
</evidence>
<dbReference type="Proteomes" id="UP000199544">
    <property type="component" value="Unassembled WGS sequence"/>
</dbReference>
<dbReference type="AlphaFoldDB" id="A0A1H0AGY8"/>
<dbReference type="OrthoDB" id="9775296at2"/>
<gene>
    <name evidence="5" type="ORF">SAMN04488137_4084</name>
</gene>
<dbReference type="EMBL" id="FNHW01000002">
    <property type="protein sequence ID" value="SDN32026.1"/>
    <property type="molecule type" value="Genomic_DNA"/>
</dbReference>
<dbReference type="PANTHER" id="PTHR43391:SF82">
    <property type="entry name" value="OXIDOREDUCTASE SADH-RELATED"/>
    <property type="match status" value="1"/>
</dbReference>
<evidence type="ECO:0000313" key="5">
    <source>
        <dbReference type="EMBL" id="SDN32026.1"/>
    </source>
</evidence>
<dbReference type="InterPro" id="IPR002347">
    <property type="entry name" value="SDR_fam"/>
</dbReference>
<evidence type="ECO:0000256" key="3">
    <source>
        <dbReference type="RuleBase" id="RU000363"/>
    </source>
</evidence>
<dbReference type="Pfam" id="PF00106">
    <property type="entry name" value="adh_short"/>
    <property type="match status" value="1"/>
</dbReference>